<evidence type="ECO:0000313" key="2">
    <source>
        <dbReference type="Proteomes" id="UP000188533"/>
    </source>
</evidence>
<reference evidence="1 2" key="2">
    <citation type="submission" date="2017-02" db="EMBL/GenBank/DDBJ databases">
        <title>A genome survey and senescence transcriptome analysis in Lentinula edodes.</title>
        <authorList>
            <person name="Sakamoto Y."/>
            <person name="Nakade K."/>
            <person name="Sato S."/>
            <person name="Yoshida Y."/>
            <person name="Miyazaki K."/>
            <person name="Natsume S."/>
            <person name="Konno N."/>
        </authorList>
    </citation>
    <scope>NUCLEOTIDE SEQUENCE [LARGE SCALE GENOMIC DNA]</scope>
    <source>
        <strain evidence="1 2">NBRC 111202</strain>
    </source>
</reference>
<proteinExistence type="predicted"/>
<dbReference type="EMBL" id="BDGU01000203">
    <property type="protein sequence ID" value="GAW04652.1"/>
    <property type="molecule type" value="Genomic_DNA"/>
</dbReference>
<accession>A0A1Q3EBT5</accession>
<name>A0A1Q3EBT5_LENED</name>
<dbReference type="Proteomes" id="UP000188533">
    <property type="component" value="Unassembled WGS sequence"/>
</dbReference>
<organism evidence="1 2">
    <name type="scientific">Lentinula edodes</name>
    <name type="common">Shiitake mushroom</name>
    <name type="synonym">Lentinus edodes</name>
    <dbReference type="NCBI Taxonomy" id="5353"/>
    <lineage>
        <taxon>Eukaryota</taxon>
        <taxon>Fungi</taxon>
        <taxon>Dikarya</taxon>
        <taxon>Basidiomycota</taxon>
        <taxon>Agaricomycotina</taxon>
        <taxon>Agaricomycetes</taxon>
        <taxon>Agaricomycetidae</taxon>
        <taxon>Agaricales</taxon>
        <taxon>Marasmiineae</taxon>
        <taxon>Omphalotaceae</taxon>
        <taxon>Lentinula</taxon>
    </lineage>
</organism>
<protein>
    <submittedName>
        <fullName evidence="1">Uncharacterized protein</fullName>
    </submittedName>
</protein>
<gene>
    <name evidence="1" type="ORF">LENED_006457</name>
</gene>
<keyword evidence="2" id="KW-1185">Reference proteome</keyword>
<sequence>MTLLPCSPLTISFAGRHVELLATLKGARNAVISTSFSPQARFIAAVGYGEVSAREKDERYAKRVRDLNDSVGNLRTKLFELRQGRLEDRSERVSKISQLQIRLQTAENLKTAAPDDQVIEPRPFYSRPSQHAIPHGGLKKSLRGANVQLQLQRLATNHRNASNSPSHVCN</sequence>
<comment type="caution">
    <text evidence="1">The sequence shown here is derived from an EMBL/GenBank/DDBJ whole genome shotgun (WGS) entry which is preliminary data.</text>
</comment>
<dbReference type="AlphaFoldDB" id="A0A1Q3EBT5"/>
<reference evidence="1 2" key="1">
    <citation type="submission" date="2016-08" db="EMBL/GenBank/DDBJ databases">
        <authorList>
            <consortium name="Lentinula edodes genome sequencing consortium"/>
            <person name="Sakamoto Y."/>
            <person name="Nakade K."/>
            <person name="Sato S."/>
            <person name="Yoshida Y."/>
            <person name="Miyazaki K."/>
            <person name="Natsume S."/>
            <person name="Konno N."/>
        </authorList>
    </citation>
    <scope>NUCLEOTIDE SEQUENCE [LARGE SCALE GENOMIC DNA]</scope>
    <source>
        <strain evidence="1 2">NBRC 111202</strain>
    </source>
</reference>
<evidence type="ECO:0000313" key="1">
    <source>
        <dbReference type="EMBL" id="GAW04652.1"/>
    </source>
</evidence>